<protein>
    <submittedName>
        <fullName evidence="1">Uncharacterized protein</fullName>
    </submittedName>
</protein>
<dbReference type="HOGENOM" id="CLU_1421859_0_0_1"/>
<dbReference type="Proteomes" id="UP000019376">
    <property type="component" value="Unassembled WGS sequence"/>
</dbReference>
<sequence>MRIRWWDRSSLRTVKSGSGCFTLVRLTVQLPWIPRVIFAGDSIPFLPLPKEANPPRTVGSPGLHLLSSHGRPESFVPSRNLSTVTQFIDSLASSIPLPTRLTRPSLSECLFQSPWSALDVWVSPLSSIHLTFLRRLHRVATPPLFLSHSPHTTHFLFANYTHTAQFVEQNLKHLILTQRIHTGDTLSSVIP</sequence>
<evidence type="ECO:0000313" key="1">
    <source>
        <dbReference type="EMBL" id="EPS33370.1"/>
    </source>
</evidence>
<reference evidence="1 2" key="1">
    <citation type="journal article" date="2013" name="PLoS ONE">
        <title>Genomic and secretomic analyses reveal unique features of the lignocellulolytic enzyme system of Penicillium decumbens.</title>
        <authorList>
            <person name="Liu G."/>
            <person name="Zhang L."/>
            <person name="Wei X."/>
            <person name="Zou G."/>
            <person name="Qin Y."/>
            <person name="Ma L."/>
            <person name="Li J."/>
            <person name="Zheng H."/>
            <person name="Wang S."/>
            <person name="Wang C."/>
            <person name="Xun L."/>
            <person name="Zhao G.-P."/>
            <person name="Zhou Z."/>
            <person name="Qu Y."/>
        </authorList>
    </citation>
    <scope>NUCLEOTIDE SEQUENCE [LARGE SCALE GENOMIC DNA]</scope>
    <source>
        <strain evidence="2">114-2 / CGMCC 5302</strain>
    </source>
</reference>
<organism evidence="1 2">
    <name type="scientific">Penicillium oxalicum (strain 114-2 / CGMCC 5302)</name>
    <name type="common">Penicillium decumbens</name>
    <dbReference type="NCBI Taxonomy" id="933388"/>
    <lineage>
        <taxon>Eukaryota</taxon>
        <taxon>Fungi</taxon>
        <taxon>Dikarya</taxon>
        <taxon>Ascomycota</taxon>
        <taxon>Pezizomycotina</taxon>
        <taxon>Eurotiomycetes</taxon>
        <taxon>Eurotiomycetidae</taxon>
        <taxon>Eurotiales</taxon>
        <taxon>Aspergillaceae</taxon>
        <taxon>Penicillium</taxon>
    </lineage>
</organism>
<gene>
    <name evidence="1" type="ORF">PDE_08332</name>
</gene>
<evidence type="ECO:0000313" key="2">
    <source>
        <dbReference type="Proteomes" id="UP000019376"/>
    </source>
</evidence>
<proteinExistence type="predicted"/>
<keyword evidence="2" id="KW-1185">Reference proteome</keyword>
<dbReference type="AlphaFoldDB" id="S7ZRN3"/>
<dbReference type="EMBL" id="KB644415">
    <property type="protein sequence ID" value="EPS33370.1"/>
    <property type="molecule type" value="Genomic_DNA"/>
</dbReference>
<name>S7ZRN3_PENO1</name>
<accession>S7ZRN3</accession>